<keyword evidence="3" id="KW-1185">Reference proteome</keyword>
<dbReference type="GeneID" id="80915775"/>
<dbReference type="RefSeq" id="XP_056064954.1">
    <property type="nucleotide sequence ID" value="XM_056220967.1"/>
</dbReference>
<dbReference type="OrthoDB" id="3801279at2759"/>
<reference evidence="2" key="1">
    <citation type="submission" date="2022-10" db="EMBL/GenBank/DDBJ databases">
        <title>Tapping the CABI collections for fungal endophytes: first genome assemblies for Collariella, Neodidymelliopsis, Ascochyta clinopodiicola, Didymella pomorum, Didymosphaeria variabile, Neocosmospora piperis and Neocucurbitaria cava.</title>
        <authorList>
            <person name="Hill R."/>
        </authorList>
    </citation>
    <scope>NUCLEOTIDE SEQUENCE</scope>
    <source>
        <strain evidence="2">IMI 356815</strain>
    </source>
</reference>
<accession>A0A9W9C4U7</accession>
<gene>
    <name evidence="2" type="ORF">N0V89_012245</name>
</gene>
<protein>
    <submittedName>
        <fullName evidence="2">Uncharacterized protein</fullName>
    </submittedName>
</protein>
<name>A0A9W9C4U7_9PLEO</name>
<comment type="caution">
    <text evidence="2">The sequence shown here is derived from an EMBL/GenBank/DDBJ whole genome shotgun (WGS) entry which is preliminary data.</text>
</comment>
<feature type="region of interest" description="Disordered" evidence="1">
    <location>
        <begin position="107"/>
        <end position="138"/>
    </location>
</feature>
<feature type="compositionally biased region" description="Polar residues" evidence="1">
    <location>
        <begin position="107"/>
        <end position="134"/>
    </location>
</feature>
<evidence type="ECO:0000313" key="2">
    <source>
        <dbReference type="EMBL" id="KAJ4344502.1"/>
    </source>
</evidence>
<proteinExistence type="predicted"/>
<evidence type="ECO:0000313" key="3">
    <source>
        <dbReference type="Proteomes" id="UP001140513"/>
    </source>
</evidence>
<dbReference type="EMBL" id="JAPEUX010000010">
    <property type="protein sequence ID" value="KAJ4344502.1"/>
    <property type="molecule type" value="Genomic_DNA"/>
</dbReference>
<dbReference type="Proteomes" id="UP001140513">
    <property type="component" value="Unassembled WGS sequence"/>
</dbReference>
<evidence type="ECO:0000256" key="1">
    <source>
        <dbReference type="SAM" id="MobiDB-lite"/>
    </source>
</evidence>
<sequence length="217" mass="22305">MTTPGYSMATNNDSVMLTSYSTVTPSFSAMSSSTQVYQTVTPASTTAAATSSVIVVPTESPSTIATGGYVASVYKRDAITVNIKIPVAQSLVSTNLKTAIALKTSSKPTPSMLVPNTNAPEPTSAPETKSSSKPSVADEVKTIVVSQGPRCPYPYPGIHCGKPITTVTTVKKATPTSMQSIKKASEDAVALETTSSALPALDSAKGFCDGGIWAGCK</sequence>
<organism evidence="2 3">
    <name type="scientific">Didymosphaeria variabile</name>
    <dbReference type="NCBI Taxonomy" id="1932322"/>
    <lineage>
        <taxon>Eukaryota</taxon>
        <taxon>Fungi</taxon>
        <taxon>Dikarya</taxon>
        <taxon>Ascomycota</taxon>
        <taxon>Pezizomycotina</taxon>
        <taxon>Dothideomycetes</taxon>
        <taxon>Pleosporomycetidae</taxon>
        <taxon>Pleosporales</taxon>
        <taxon>Massarineae</taxon>
        <taxon>Didymosphaeriaceae</taxon>
        <taxon>Didymosphaeria</taxon>
    </lineage>
</organism>
<dbReference type="AlphaFoldDB" id="A0A9W9C4U7"/>